<reference evidence="1" key="1">
    <citation type="submission" date="2021-10" db="EMBL/GenBank/DDBJ databases">
        <title>Tropical sea cucumber genome reveals ecological adaptation and Cuvierian tubules defense mechanism.</title>
        <authorList>
            <person name="Chen T."/>
        </authorList>
    </citation>
    <scope>NUCLEOTIDE SEQUENCE</scope>
    <source>
        <strain evidence="1">Nanhai2018</strain>
        <tissue evidence="1">Muscle</tissue>
    </source>
</reference>
<dbReference type="OrthoDB" id="6496929at2759"/>
<keyword evidence="2" id="KW-1185">Reference proteome</keyword>
<dbReference type="SUPFAM" id="SSF57302">
    <property type="entry name" value="Snake toxin-like"/>
    <property type="match status" value="1"/>
</dbReference>
<evidence type="ECO:0008006" key="3">
    <source>
        <dbReference type="Google" id="ProtNLM"/>
    </source>
</evidence>
<evidence type="ECO:0000313" key="2">
    <source>
        <dbReference type="Proteomes" id="UP001152320"/>
    </source>
</evidence>
<dbReference type="Proteomes" id="UP001152320">
    <property type="component" value="Chromosome 19"/>
</dbReference>
<comment type="caution">
    <text evidence="1">The sequence shown here is derived from an EMBL/GenBank/DDBJ whole genome shotgun (WGS) entry which is preliminary data.</text>
</comment>
<dbReference type="CDD" id="cd00117">
    <property type="entry name" value="TFP"/>
    <property type="match status" value="1"/>
</dbReference>
<protein>
    <recommendedName>
        <fullName evidence="3">Protein quiver</fullName>
    </recommendedName>
</protein>
<gene>
    <name evidence="1" type="ORF">HOLleu_36666</name>
</gene>
<dbReference type="EMBL" id="JAIZAY010000019">
    <property type="protein sequence ID" value="KAJ8024050.1"/>
    <property type="molecule type" value="Genomic_DNA"/>
</dbReference>
<evidence type="ECO:0000313" key="1">
    <source>
        <dbReference type="EMBL" id="KAJ8024050.1"/>
    </source>
</evidence>
<dbReference type="InterPro" id="IPR045860">
    <property type="entry name" value="Snake_toxin-like_sf"/>
</dbReference>
<dbReference type="AlphaFoldDB" id="A0A9Q1BEV7"/>
<name>A0A9Q1BEV7_HOLLE</name>
<sequence length="125" mass="13481">MQQIPISCILLNFDFIKDGSSLECYQCVNCEPNFIDSVTGGGDTCTDELFVEERCVKSILPDGTVTRSCGSSVSCAFTDTLLKCDGDKVVPCSICCDTDNCNGATALHISIFVIGLVATFHKFLF</sequence>
<organism evidence="1 2">
    <name type="scientific">Holothuria leucospilota</name>
    <name type="common">Black long sea cucumber</name>
    <name type="synonym">Mertensiothuria leucospilota</name>
    <dbReference type="NCBI Taxonomy" id="206669"/>
    <lineage>
        <taxon>Eukaryota</taxon>
        <taxon>Metazoa</taxon>
        <taxon>Echinodermata</taxon>
        <taxon>Eleutherozoa</taxon>
        <taxon>Echinozoa</taxon>
        <taxon>Holothuroidea</taxon>
        <taxon>Aspidochirotacea</taxon>
        <taxon>Aspidochirotida</taxon>
        <taxon>Holothuriidae</taxon>
        <taxon>Holothuria</taxon>
    </lineage>
</organism>
<accession>A0A9Q1BEV7</accession>
<proteinExistence type="predicted"/>